<evidence type="ECO:0000313" key="3">
    <source>
        <dbReference type="Proteomes" id="UP001300745"/>
    </source>
</evidence>
<feature type="domain" description="Prolyl 4-hydroxylase alpha subunit Fe(2+) 2OG dioxygenase" evidence="1">
    <location>
        <begin position="126"/>
        <end position="225"/>
    </location>
</feature>
<reference evidence="2 3" key="1">
    <citation type="submission" date="2022-11" db="EMBL/GenBank/DDBJ databases">
        <title>Mycobacterium sp. nov.</title>
        <authorList>
            <person name="Papic B."/>
            <person name="Spicic S."/>
            <person name="Duvnjak S."/>
        </authorList>
    </citation>
    <scope>NUCLEOTIDE SEQUENCE [LARGE SCALE GENOMIC DNA]</scope>
    <source>
        <strain evidence="2 3">CVI_P4</strain>
    </source>
</reference>
<comment type="caution">
    <text evidence="2">The sequence shown here is derived from an EMBL/GenBank/DDBJ whole genome shotgun (WGS) entry which is preliminary data.</text>
</comment>
<dbReference type="RefSeq" id="WP_265994438.1">
    <property type="nucleotide sequence ID" value="NZ_JAPJDN010000001.1"/>
</dbReference>
<dbReference type="Proteomes" id="UP001300745">
    <property type="component" value="Unassembled WGS sequence"/>
</dbReference>
<sequence>MNPVLPIDLSDGLQLDTQLARSIGESLSDEYRLAEPFPHIVLDNFLPLSLVAGLQERFPAQPLKSDVIYDEGYLGYHKRQIAPADCDEYCRHAFDFFNSAPFLAFLEGLSSIQGLLSDPYFEGGGFHEIATGGKLGIHADFRINKKLHLNRRINVIVYLNEDWKDEYNGALELWNRDMSAKVKGIPPISNRCVIFNTDAHSYHGHPDPLTSPPGVFRRSLALYYYTASKAVYDETPDFGTMYRARPYDSASTKREATKLRMQQYIAQSVPPVLLRYLRSGLQRVKHRASRESETPS</sequence>
<evidence type="ECO:0000259" key="1">
    <source>
        <dbReference type="Pfam" id="PF13640"/>
    </source>
</evidence>
<dbReference type="Gene3D" id="2.60.120.620">
    <property type="entry name" value="q2cbj1_9rhob like domain"/>
    <property type="match status" value="1"/>
</dbReference>
<dbReference type="EMBL" id="JAPJDO010000001">
    <property type="protein sequence ID" value="MCX2935487.1"/>
    <property type="molecule type" value="Genomic_DNA"/>
</dbReference>
<dbReference type="InterPro" id="IPR044862">
    <property type="entry name" value="Pro_4_hyd_alph_FE2OG_OXY"/>
</dbReference>
<name>A0ABT3S804_9MYCO</name>
<organism evidence="2 3">
    <name type="scientific">Mycobacterium pinniadriaticum</name>
    <dbReference type="NCBI Taxonomy" id="2994102"/>
    <lineage>
        <taxon>Bacteria</taxon>
        <taxon>Bacillati</taxon>
        <taxon>Actinomycetota</taxon>
        <taxon>Actinomycetes</taxon>
        <taxon>Mycobacteriales</taxon>
        <taxon>Mycobacteriaceae</taxon>
        <taxon>Mycobacterium</taxon>
    </lineage>
</organism>
<keyword evidence="3" id="KW-1185">Reference proteome</keyword>
<evidence type="ECO:0000313" key="2">
    <source>
        <dbReference type="EMBL" id="MCX2935487.1"/>
    </source>
</evidence>
<proteinExistence type="predicted"/>
<protein>
    <submittedName>
        <fullName evidence="2">2OG-Fe(II) oxygenase</fullName>
    </submittedName>
</protein>
<gene>
    <name evidence="2" type="ORF">ORI27_02155</name>
</gene>
<accession>A0ABT3S804</accession>
<dbReference type="Pfam" id="PF13640">
    <property type="entry name" value="2OG-FeII_Oxy_3"/>
    <property type="match status" value="1"/>
</dbReference>